<evidence type="ECO:0000259" key="12">
    <source>
        <dbReference type="Pfam" id="PF25308"/>
    </source>
</evidence>
<dbReference type="Pfam" id="PF25065">
    <property type="entry name" value="RM3_Med14"/>
    <property type="match status" value="1"/>
</dbReference>
<dbReference type="InterPro" id="IPR013947">
    <property type="entry name" value="Mediator_Med14"/>
</dbReference>
<dbReference type="Pfam" id="PF25308">
    <property type="entry name" value="Rgr-1_C"/>
    <property type="match status" value="1"/>
</dbReference>
<dbReference type="EMBL" id="UXUI01009051">
    <property type="protein sequence ID" value="VDD92952.1"/>
    <property type="molecule type" value="Genomic_DNA"/>
</dbReference>
<reference evidence="13 14" key="2">
    <citation type="submission" date="2018-10" db="EMBL/GenBank/DDBJ databases">
        <authorList>
            <consortium name="Pathogen Informatics"/>
        </authorList>
    </citation>
    <scope>NUCLEOTIDE SEQUENCE [LARGE SCALE GENOMIC DNA]</scope>
</reference>
<dbReference type="WBParaSite" id="EVEC_0000821901-mRNA-1">
    <property type="protein sequence ID" value="EVEC_0000821901-mRNA-1"/>
    <property type="gene ID" value="EVEC_0000821901"/>
</dbReference>
<comment type="subcellular location">
    <subcellularLocation>
        <location evidence="1 7">Nucleus</location>
    </subcellularLocation>
</comment>
<evidence type="ECO:0000259" key="10">
    <source>
        <dbReference type="Pfam" id="PF22984"/>
    </source>
</evidence>
<evidence type="ECO:0000256" key="5">
    <source>
        <dbReference type="ARBA" id="ARBA00023163"/>
    </source>
</evidence>
<accession>A0A0N4VCC8</accession>
<comment type="function">
    <text evidence="7">Component of the Mediator complex, a coactivator involved in the regulated transcription of nearly all RNA polymerase II-dependent genes. Mediator functions as a bridge to convey information from gene-specific regulatory proteins to the basal RNA polymerase II transcription machinery. Mediator is recruited to promoters by direct interactions with regulatory proteins and serves as a scaffold for the assembly of a functional preinitiation complex with RNA polymerase II and the general transcription factors.</text>
</comment>
<dbReference type="PANTHER" id="PTHR12809">
    <property type="entry name" value="MEDIATOR COMPLEX SUBUNIT"/>
    <property type="match status" value="1"/>
</dbReference>
<feature type="domain" description="Mediator of RNA polymerase II transcription subunit 14 RM3" evidence="11">
    <location>
        <begin position="361"/>
        <end position="471"/>
    </location>
</feature>
<evidence type="ECO:0000256" key="2">
    <source>
        <dbReference type="ARBA" id="ARBA00007813"/>
    </source>
</evidence>
<name>A0A0N4VCC8_ENTVE</name>
<proteinExistence type="inferred from homology"/>
<dbReference type="PANTHER" id="PTHR12809:SF2">
    <property type="entry name" value="MEDIATOR OF RNA POLYMERASE II TRANSCRIPTION SUBUNIT 14"/>
    <property type="match status" value="1"/>
</dbReference>
<dbReference type="Pfam" id="PF22984">
    <property type="entry name" value="RM6_Med14"/>
    <property type="match status" value="1"/>
</dbReference>
<dbReference type="OrthoDB" id="205099at2759"/>
<dbReference type="GO" id="GO:0016592">
    <property type="term" value="C:mediator complex"/>
    <property type="evidence" value="ECO:0007669"/>
    <property type="project" value="UniProtKB-UniRule"/>
</dbReference>
<sequence length="1284" mass="145753">MLPTVPEKCGPPTITLGLLVDFAVQQTYHELTVLAELLPKKLDADRKISIVQFAHSTRTLFIKLLAIVKWLKSSKKFDSCASICYFLDQQAQYFIDTADYLVTLAREELVHARLPAFQVPAAIDVLTLGDFPRLPVCITSQFVTDHSITKREETSVLYRLNQVLKTKLSQSSASLSHRIREITFKNGMVTLIVPGEFEISLTLLGQKPTTKWTLLNIRFLVEDYEIGFGTQLIHPLQVNSVHNLLQLRMDQSEEPLKEAYNILHSVAQSLQLDILFCQATQVISGHMRKYATIESYSREEGVLVIAYWLRWTQQKRYVSQYRIKIFIDRNDPHSGLRIRHYPPNKRLPGIDDRSGRLSMNKILSQTMSIRCHEKLLRVRSGLEKIKPLTRVILTGNATFTLTYPLLERNSHVSEKLVVSVNSFSGRLEAVVAALGDCKEVKELALLLNEDAFLEKVAAVIVRLRVLLMMERFRKAVAPLPVRIVDESVVYAQFSSLKIIGLDRLCFQFIKEDIYFLVVSFKGKNKGTIDLEIYLFSSIDGRTSRLQLHPSQMLETWTSANFRSDCEDPSATRQRWLGSTKQLTSAIAAIDDRLAFMRLCDELDKRKVKYLPLETEHVVGGLILRITDFSEAITTGSKDFFDLLVNCCLRLDTRARVIWPFEYTLSENPLTPDYYDSAERASTKAERTKTTVLEIFANGGLGQLSTSENLYLSMIERLIVFSHMYEIAKQFAKAYYLHFHRFCNISAFTYYKLVIAYGELRNNLMLLTWKVQKTPKPAQYFHLTFGMCSMRDVANGKNSFLPVKDLSWNPHTILQARLQDMFNRKRSLAELMQYLIETVEPLSCLYSFAHMRIQSLRTYAQIMGYETALPIALQTNLVAVNETTLRLSFGAVTLEFLLLGDSKIGIRDASRRAAAAFHLRSFCNKFSRHCQEMISTIHDGHSPGPNWLRSPSAPSSLPHHMSRSPAMRLTSSPISHVSLSVPPSELELSPMRSSENASLSRTPILIDHAALRRITTVDPTGFCPLYEYLYALAYLARLGPALENYQNEHRAGSLPAIQFGYLKHNGECVQFSVPCAVPTAVKHDFLNLNIYLDERTMSLKLELKYESDEVPSRGEIEVAERYFEKCVAPLGNELAVIAFANACRSTSMGTFTAMTQIMEAQMMWREDSPWKPALQLVTSSTDSMTQRMRVTPGIIIDPSNVNVLVLVCLRPSRVDFTERGSDTTKQLIALIYNTQTNTVARRSSADDDNDNASSLLSSVSDQYSRTAERTLWAAVRTLAYKYVQS</sequence>
<keyword evidence="14" id="KW-1185">Reference proteome</keyword>
<evidence type="ECO:0000256" key="6">
    <source>
        <dbReference type="ARBA" id="ARBA00023242"/>
    </source>
</evidence>
<keyword evidence="6 7" id="KW-0539">Nucleus</keyword>
<dbReference type="InterPro" id="IPR055122">
    <property type="entry name" value="Med14_N"/>
</dbReference>
<evidence type="ECO:0000313" key="14">
    <source>
        <dbReference type="Proteomes" id="UP000274131"/>
    </source>
</evidence>
<feature type="domain" description="Mediator complex subunit MED14 N-terminal" evidence="9">
    <location>
        <begin position="14"/>
        <end position="203"/>
    </location>
</feature>
<evidence type="ECO:0000313" key="15">
    <source>
        <dbReference type="WBParaSite" id="EVEC_0000821901-mRNA-1"/>
    </source>
</evidence>
<evidence type="ECO:0000259" key="9">
    <source>
        <dbReference type="Pfam" id="PF08638"/>
    </source>
</evidence>
<evidence type="ECO:0000256" key="1">
    <source>
        <dbReference type="ARBA" id="ARBA00004123"/>
    </source>
</evidence>
<organism evidence="15">
    <name type="scientific">Enterobius vermicularis</name>
    <name type="common">Human pinworm</name>
    <dbReference type="NCBI Taxonomy" id="51028"/>
    <lineage>
        <taxon>Eukaryota</taxon>
        <taxon>Metazoa</taxon>
        <taxon>Ecdysozoa</taxon>
        <taxon>Nematoda</taxon>
        <taxon>Chromadorea</taxon>
        <taxon>Rhabditida</taxon>
        <taxon>Spirurina</taxon>
        <taxon>Oxyuridomorpha</taxon>
        <taxon>Oxyuroidea</taxon>
        <taxon>Oxyuridae</taxon>
        <taxon>Enterobius</taxon>
    </lineage>
</organism>
<reference evidence="15" key="1">
    <citation type="submission" date="2017-02" db="UniProtKB">
        <authorList>
            <consortium name="WormBaseParasite"/>
        </authorList>
    </citation>
    <scope>IDENTIFICATION</scope>
</reference>
<feature type="region of interest" description="Disordered" evidence="8">
    <location>
        <begin position="942"/>
        <end position="965"/>
    </location>
</feature>
<dbReference type="GO" id="GO:0070847">
    <property type="term" value="C:core mediator complex"/>
    <property type="evidence" value="ECO:0007669"/>
    <property type="project" value="TreeGrafter"/>
</dbReference>
<dbReference type="InterPro" id="IPR056879">
    <property type="entry name" value="RM3_Med14"/>
</dbReference>
<dbReference type="Pfam" id="PF08638">
    <property type="entry name" value="Med14"/>
    <property type="match status" value="1"/>
</dbReference>
<comment type="subunit">
    <text evidence="7">Component of the Mediator complex.</text>
</comment>
<evidence type="ECO:0000256" key="7">
    <source>
        <dbReference type="RuleBase" id="RU365082"/>
    </source>
</evidence>
<feature type="domain" description="Mediator of RNA polymerase II transcription subunit 14 RM6" evidence="10">
    <location>
        <begin position="738"/>
        <end position="823"/>
    </location>
</feature>
<dbReference type="GO" id="GO:0003712">
    <property type="term" value="F:transcription coregulator activity"/>
    <property type="evidence" value="ECO:0007669"/>
    <property type="project" value="UniProtKB-UniRule"/>
</dbReference>
<evidence type="ECO:0000259" key="11">
    <source>
        <dbReference type="Pfam" id="PF25065"/>
    </source>
</evidence>
<protein>
    <recommendedName>
        <fullName evidence="7">Mediator of RNA polymerase II transcription subunit 14</fullName>
    </recommendedName>
    <alternativeName>
        <fullName evidence="7">Mediator complex subunit 14</fullName>
    </alternativeName>
</protein>
<evidence type="ECO:0000256" key="4">
    <source>
        <dbReference type="ARBA" id="ARBA00023159"/>
    </source>
</evidence>
<evidence type="ECO:0000256" key="8">
    <source>
        <dbReference type="SAM" id="MobiDB-lite"/>
    </source>
</evidence>
<feature type="domain" description="Rgr-1 C-terminal" evidence="12">
    <location>
        <begin position="1115"/>
        <end position="1280"/>
    </location>
</feature>
<keyword evidence="3 7" id="KW-0805">Transcription regulation</keyword>
<evidence type="ECO:0000313" key="13">
    <source>
        <dbReference type="EMBL" id="VDD92952.1"/>
    </source>
</evidence>
<gene>
    <name evidence="13" type="ORF">EVEC_LOCUS7703</name>
</gene>
<dbReference type="InterPro" id="IPR055114">
    <property type="entry name" value="Med14_RM6"/>
</dbReference>
<evidence type="ECO:0000256" key="3">
    <source>
        <dbReference type="ARBA" id="ARBA00023015"/>
    </source>
</evidence>
<keyword evidence="4 7" id="KW-0010">Activator</keyword>
<dbReference type="InterPro" id="IPR057322">
    <property type="entry name" value="Rgr-1_C"/>
</dbReference>
<dbReference type="Proteomes" id="UP000274131">
    <property type="component" value="Unassembled WGS sequence"/>
</dbReference>
<dbReference type="STRING" id="51028.A0A0N4VCC8"/>
<keyword evidence="5 7" id="KW-0804">Transcription</keyword>
<comment type="similarity">
    <text evidence="2 7">Belongs to the Mediator complex subunit 14 family.</text>
</comment>
<dbReference type="GO" id="GO:0006357">
    <property type="term" value="P:regulation of transcription by RNA polymerase II"/>
    <property type="evidence" value="ECO:0007669"/>
    <property type="project" value="InterPro"/>
</dbReference>